<dbReference type="RefSeq" id="WP_140046749.1">
    <property type="nucleotide sequence ID" value="NZ_BAAAEV010000001.1"/>
</dbReference>
<feature type="signal peptide" evidence="4">
    <location>
        <begin position="1"/>
        <end position="20"/>
    </location>
</feature>
<dbReference type="Pfam" id="PF13181">
    <property type="entry name" value="TPR_8"/>
    <property type="match status" value="1"/>
</dbReference>
<gene>
    <name evidence="6" type="ORF">FHT01_001927</name>
</gene>
<protein>
    <submittedName>
        <fullName evidence="6">Tetratricopeptide (TPR) repeat protein</fullName>
    </submittedName>
</protein>
<reference evidence="6 7" key="1">
    <citation type="submission" date="2020-03" db="EMBL/GenBank/DDBJ databases">
        <title>Genomic Encyclopedia of Type Strains, Phase IV (KMG-IV): sequencing the most valuable type-strain genomes for metagenomic binning, comparative biology and taxonomic classification.</title>
        <authorList>
            <person name="Goeker M."/>
        </authorList>
    </citation>
    <scope>NUCLEOTIDE SEQUENCE [LARGE SCALE GENOMIC DNA]</scope>
    <source>
        <strain evidence="6 7">DSM 22753</strain>
    </source>
</reference>
<evidence type="ECO:0000256" key="4">
    <source>
        <dbReference type="SAM" id="SignalP"/>
    </source>
</evidence>
<dbReference type="InterPro" id="IPR019734">
    <property type="entry name" value="TPR_rpt"/>
</dbReference>
<evidence type="ECO:0000259" key="5">
    <source>
        <dbReference type="Pfam" id="PF12969"/>
    </source>
</evidence>
<keyword evidence="4" id="KW-0732">Signal</keyword>
<accession>A0ABX0U2V6</accession>
<dbReference type="Pfam" id="PF12969">
    <property type="entry name" value="DUF3857"/>
    <property type="match status" value="1"/>
</dbReference>
<dbReference type="InterPro" id="IPR024618">
    <property type="entry name" value="DUF3857"/>
</dbReference>
<dbReference type="InterPro" id="IPR038765">
    <property type="entry name" value="Papain-like_cys_pep_sf"/>
</dbReference>
<dbReference type="SMART" id="SM00028">
    <property type="entry name" value="TPR"/>
    <property type="match status" value="3"/>
</dbReference>
<dbReference type="InterPro" id="IPR011990">
    <property type="entry name" value="TPR-like_helical_dom_sf"/>
</dbReference>
<sequence>MLRSLVVSLAVAASVGTAWADDTPKYAAVPEWVKPAPPIDLAKLPDDKPQFLIFDQQQRIEDGTVWRYLDSARAIGTAELLQQAGTITLPWAPEHGDLTIHRVEILRGAETIDLLKDGDAFQVIQREKGLEQRMLDGELTATMAVKGLRIGDVLRVAFSTSTKDPALAGNVQTFVPLLTAPARAAFGRSRVMWPEAVDLKLRAHVDGVVLTPTTADGFREVEVSMPLPKPLDMPGDAPVRFRPMPVIEATSFADWNAVSKVMAPLYATQGTIAPDSPIAAEVARIARATGDPRLRAGMALQTVQSEIRYLFRGMDGGNYVPQSPATTWTARYGDCKAKTLLLLAMLRALDIEAEAALVNTSIGDALPRRLPSAGMFDHVIVRATIGGEDFWLDGTGTGARPEDIGDTLPFGHALPLRTAGSGLMPVAQRVPERAVGTIDVAYDQRAGIDFPAPFKLTLRVRGDSAAKLQEIGQQLTGEQLSEVVDVMAGKIVDTGTLYDETIRYDDQSGYAAVTVSGLAYPDWETIGTSRRFTIDNGAGSFEFSPDRTRTAWKSVPVLIGASGYQMMTTTVRLPEGGKGFGFEGDPARSVTLPGITFARTARIEDGSLTVEEVQTGAGGEVAAAAIGRTRDAVARAKARPLRIVAEGKPRFGLVDRARKAGAFVPILAAYDADIAQTPDKARPYFNRAWFKGSIYDRQGAIDDLTRAIAIETDGDYYVARARHHIALKQEDAALADLHAAQEIDPGSYEVISALALLHADRGEGDAALDVVGDRASADDVEGRNFLALKADVLGRAGVADDALATIDQAVASSPRDANLLNQRCWLRGTLNVGLEDALKDCTRSIELGESPASALDSRAMVYFRMDRLDEALTDLNAALDIAPEQAASLYMRGVIARSKGNSAAAEADLAAARMMAPRIDEDYRRWGVVP</sequence>
<evidence type="ECO:0000313" key="6">
    <source>
        <dbReference type="EMBL" id="NIJ24385.1"/>
    </source>
</evidence>
<dbReference type="PANTHER" id="PTHR44858:SF1">
    <property type="entry name" value="UDP-N-ACETYLGLUCOSAMINE--PEPTIDE N-ACETYLGLUCOSAMINYLTRANSFERASE SPINDLY-RELATED"/>
    <property type="match status" value="1"/>
</dbReference>
<dbReference type="PANTHER" id="PTHR44858">
    <property type="entry name" value="TETRATRICOPEPTIDE REPEAT PROTEIN 6"/>
    <property type="match status" value="1"/>
</dbReference>
<dbReference type="Gene3D" id="1.25.40.10">
    <property type="entry name" value="Tetratricopeptide repeat domain"/>
    <property type="match status" value="2"/>
</dbReference>
<dbReference type="Gene3D" id="2.60.40.3140">
    <property type="match status" value="1"/>
</dbReference>
<evidence type="ECO:0000256" key="2">
    <source>
        <dbReference type="ARBA" id="ARBA00022803"/>
    </source>
</evidence>
<dbReference type="InterPro" id="IPR050498">
    <property type="entry name" value="Ycf3"/>
</dbReference>
<evidence type="ECO:0000313" key="7">
    <source>
        <dbReference type="Proteomes" id="UP000788153"/>
    </source>
</evidence>
<dbReference type="Proteomes" id="UP000788153">
    <property type="component" value="Unassembled WGS sequence"/>
</dbReference>
<dbReference type="SUPFAM" id="SSF48452">
    <property type="entry name" value="TPR-like"/>
    <property type="match status" value="2"/>
</dbReference>
<evidence type="ECO:0000256" key="1">
    <source>
        <dbReference type="ARBA" id="ARBA00022737"/>
    </source>
</evidence>
<keyword evidence="1" id="KW-0677">Repeat</keyword>
<dbReference type="PROSITE" id="PS50005">
    <property type="entry name" value="TPR"/>
    <property type="match status" value="1"/>
</dbReference>
<dbReference type="Gene3D" id="3.10.620.30">
    <property type="match status" value="1"/>
</dbReference>
<name>A0ABX0U2V6_9SPHN</name>
<evidence type="ECO:0000256" key="3">
    <source>
        <dbReference type="PROSITE-ProRule" id="PRU00339"/>
    </source>
</evidence>
<dbReference type="EMBL" id="JAASQP010000001">
    <property type="protein sequence ID" value="NIJ24385.1"/>
    <property type="molecule type" value="Genomic_DNA"/>
</dbReference>
<feature type="domain" description="DUF3857" evidence="5">
    <location>
        <begin position="62"/>
        <end position="225"/>
    </location>
</feature>
<comment type="caution">
    <text evidence="6">The sequence shown here is derived from an EMBL/GenBank/DDBJ whole genome shotgun (WGS) entry which is preliminary data.</text>
</comment>
<feature type="chain" id="PRO_5046875681" evidence="4">
    <location>
        <begin position="21"/>
        <end position="930"/>
    </location>
</feature>
<organism evidence="6 7">
    <name type="scientific">Sphingomonas japonica</name>
    <dbReference type="NCBI Taxonomy" id="511662"/>
    <lineage>
        <taxon>Bacteria</taxon>
        <taxon>Pseudomonadati</taxon>
        <taxon>Pseudomonadota</taxon>
        <taxon>Alphaproteobacteria</taxon>
        <taxon>Sphingomonadales</taxon>
        <taxon>Sphingomonadaceae</taxon>
        <taxon>Sphingomonas</taxon>
    </lineage>
</organism>
<keyword evidence="2 3" id="KW-0802">TPR repeat</keyword>
<dbReference type="SUPFAM" id="SSF54001">
    <property type="entry name" value="Cysteine proteinases"/>
    <property type="match status" value="1"/>
</dbReference>
<proteinExistence type="predicted"/>
<keyword evidence="7" id="KW-1185">Reference proteome</keyword>
<feature type="repeat" description="TPR" evidence="3">
    <location>
        <begin position="852"/>
        <end position="885"/>
    </location>
</feature>